<dbReference type="Gene3D" id="2.40.30.170">
    <property type="match status" value="1"/>
</dbReference>
<feature type="coiled-coil region" evidence="6">
    <location>
        <begin position="73"/>
        <end position="211"/>
    </location>
</feature>
<evidence type="ECO:0000313" key="10">
    <source>
        <dbReference type="Proteomes" id="UP000738126"/>
    </source>
</evidence>
<proteinExistence type="inferred from homology"/>
<dbReference type="Pfam" id="PF25881">
    <property type="entry name" value="HH_YBHG"/>
    <property type="match status" value="1"/>
</dbReference>
<feature type="domain" description="CusB-like beta-barrel" evidence="8">
    <location>
        <begin position="243"/>
        <end position="328"/>
    </location>
</feature>
<dbReference type="RefSeq" id="WP_200261095.1">
    <property type="nucleotide sequence ID" value="NZ_NRSH01000179.1"/>
</dbReference>
<dbReference type="Pfam" id="PF25954">
    <property type="entry name" value="Beta-barrel_RND_2"/>
    <property type="match status" value="1"/>
</dbReference>
<evidence type="ECO:0000259" key="7">
    <source>
        <dbReference type="Pfam" id="PF25881"/>
    </source>
</evidence>
<protein>
    <submittedName>
        <fullName evidence="9">Hemolysin D</fullName>
    </submittedName>
</protein>
<accession>A0ABS1E7V3</accession>
<keyword evidence="3" id="KW-0732">Signal</keyword>
<dbReference type="InterPro" id="IPR050465">
    <property type="entry name" value="UPF0194_transport"/>
</dbReference>
<gene>
    <name evidence="9" type="ORF">CKO13_11190</name>
</gene>
<comment type="caution">
    <text evidence="9">The sequence shown here is derived from an EMBL/GenBank/DDBJ whole genome shotgun (WGS) entry which is preliminary data.</text>
</comment>
<evidence type="ECO:0000256" key="6">
    <source>
        <dbReference type="SAM" id="Coils"/>
    </source>
</evidence>
<keyword evidence="4" id="KW-0574">Periplasm</keyword>
<reference evidence="9 10" key="1">
    <citation type="journal article" date="2020" name="Microorganisms">
        <title>Osmotic Adaptation and Compatible Solute Biosynthesis of Phototrophic Bacteria as Revealed from Genome Analyses.</title>
        <authorList>
            <person name="Imhoff J.F."/>
            <person name="Rahn T."/>
            <person name="Kunzel S."/>
            <person name="Keller A."/>
            <person name="Neulinger S.C."/>
        </authorList>
    </citation>
    <scope>NUCLEOTIDE SEQUENCE [LARGE SCALE GENOMIC DNA]</scope>
    <source>
        <strain evidence="9 10">DSM 15116</strain>
    </source>
</reference>
<dbReference type="Proteomes" id="UP000738126">
    <property type="component" value="Unassembled WGS sequence"/>
</dbReference>
<evidence type="ECO:0000256" key="1">
    <source>
        <dbReference type="ARBA" id="ARBA00004418"/>
    </source>
</evidence>
<dbReference type="SUPFAM" id="SSF111369">
    <property type="entry name" value="HlyD-like secretion proteins"/>
    <property type="match status" value="2"/>
</dbReference>
<evidence type="ECO:0000256" key="3">
    <source>
        <dbReference type="ARBA" id="ARBA00022729"/>
    </source>
</evidence>
<dbReference type="InterPro" id="IPR058792">
    <property type="entry name" value="Beta-barrel_RND_2"/>
</dbReference>
<keyword evidence="10" id="KW-1185">Reference proteome</keyword>
<evidence type="ECO:0000313" key="9">
    <source>
        <dbReference type="EMBL" id="MBK1727565.1"/>
    </source>
</evidence>
<comment type="subcellular location">
    <subcellularLocation>
        <location evidence="1">Periplasm</location>
    </subcellularLocation>
</comment>
<dbReference type="PANTHER" id="PTHR32347:SF29">
    <property type="entry name" value="UPF0194 MEMBRANE PROTEIN YBHG"/>
    <property type="match status" value="1"/>
</dbReference>
<dbReference type="Gene3D" id="2.40.50.100">
    <property type="match status" value="1"/>
</dbReference>
<evidence type="ECO:0000256" key="5">
    <source>
        <dbReference type="ARBA" id="ARBA00023054"/>
    </source>
</evidence>
<dbReference type="EMBL" id="NRSH01000179">
    <property type="protein sequence ID" value="MBK1727565.1"/>
    <property type="molecule type" value="Genomic_DNA"/>
</dbReference>
<dbReference type="PANTHER" id="PTHR32347">
    <property type="entry name" value="EFFLUX SYSTEM COMPONENT YKNX-RELATED"/>
    <property type="match status" value="1"/>
</dbReference>
<name>A0ABS1E7V3_9GAMM</name>
<sequence>MGKRAALMAAAVLLIAGGGLGYWLWQPLAGEDAADTLRLHGNVDIREASLAFNGAQRIAAMHAEEGDRVEAGELLAELETERLEEAVARAEARVEAQRQRLRELESGSRPQEIRKAEADLELAQATARNAKRSWKRLKALREDGHTSEEAVDNARAAYEEARARVHAAEQGLSLARLGPREEAIAAARATLQARKAELALARRDLEEAELRAPTAGVIRERLLEPGDMASPQKPAYTLARTDPVWVRAYLPEPQLGRIRPGMAAEIRTDTFPDKRYDAWIGAISPTAEFTPKTVQTERVRTDLVYEVRIHACNPQGELRLGMPATVTIPLGQEEKEGSGRDAACNGSP</sequence>
<evidence type="ECO:0000256" key="2">
    <source>
        <dbReference type="ARBA" id="ARBA00010602"/>
    </source>
</evidence>
<dbReference type="Gene3D" id="1.10.287.470">
    <property type="entry name" value="Helix hairpin bin"/>
    <property type="match status" value="2"/>
</dbReference>
<evidence type="ECO:0000256" key="4">
    <source>
        <dbReference type="ARBA" id="ARBA00022764"/>
    </source>
</evidence>
<dbReference type="InterPro" id="IPR059052">
    <property type="entry name" value="HH_YbhG-like"/>
</dbReference>
<organism evidence="9 10">
    <name type="scientific">Halorhodospira neutriphila</name>
    <dbReference type="NCBI Taxonomy" id="168379"/>
    <lineage>
        <taxon>Bacteria</taxon>
        <taxon>Pseudomonadati</taxon>
        <taxon>Pseudomonadota</taxon>
        <taxon>Gammaproteobacteria</taxon>
        <taxon>Chromatiales</taxon>
        <taxon>Ectothiorhodospiraceae</taxon>
        <taxon>Halorhodospira</taxon>
    </lineage>
</organism>
<keyword evidence="5 6" id="KW-0175">Coiled coil</keyword>
<feature type="domain" description="YbhG-like alpha-helical hairpin" evidence="7">
    <location>
        <begin position="83"/>
        <end position="206"/>
    </location>
</feature>
<comment type="similarity">
    <text evidence="2">Belongs to the UPF0194 family.</text>
</comment>
<evidence type="ECO:0000259" key="8">
    <source>
        <dbReference type="Pfam" id="PF25954"/>
    </source>
</evidence>